<dbReference type="EMBL" id="JABBFV010000034">
    <property type="protein sequence ID" value="NML13053.1"/>
    <property type="molecule type" value="Genomic_DNA"/>
</dbReference>
<organism evidence="1 2">
    <name type="scientific">Sphingobium psychrophilum</name>
    <dbReference type="NCBI Taxonomy" id="2728834"/>
    <lineage>
        <taxon>Bacteria</taxon>
        <taxon>Pseudomonadati</taxon>
        <taxon>Pseudomonadota</taxon>
        <taxon>Alphaproteobacteria</taxon>
        <taxon>Sphingomonadales</taxon>
        <taxon>Sphingomonadaceae</taxon>
        <taxon>Sphingobium</taxon>
    </lineage>
</organism>
<accession>A0A7X9X004</accession>
<evidence type="ECO:0000313" key="2">
    <source>
        <dbReference type="Proteomes" id="UP000519023"/>
    </source>
</evidence>
<evidence type="ECO:0000313" key="1">
    <source>
        <dbReference type="EMBL" id="NML13053.1"/>
    </source>
</evidence>
<proteinExistence type="predicted"/>
<sequence>MQDGQEQDGQEAESVFGRWRARLAQALLREPSVVLIERDADALFPFSGLDDRAGPLRETVN</sequence>
<comment type="caution">
    <text evidence="1">The sequence shown here is derived from an EMBL/GenBank/DDBJ whole genome shotgun (WGS) entry which is preliminary data.</text>
</comment>
<dbReference type="AlphaFoldDB" id="A0A7X9X004"/>
<dbReference type="RefSeq" id="WP_169575353.1">
    <property type="nucleotide sequence ID" value="NZ_JABBFV010000034.1"/>
</dbReference>
<reference evidence="1 2" key="1">
    <citation type="submission" date="2020-04" db="EMBL/GenBank/DDBJ databases">
        <title>Sphingobium sp. AR-3-1 isolated from Arctic soil.</title>
        <authorList>
            <person name="Dahal R.H."/>
            <person name="Chaudhary D.K."/>
        </authorList>
    </citation>
    <scope>NUCLEOTIDE SEQUENCE [LARGE SCALE GENOMIC DNA]</scope>
    <source>
        <strain evidence="1 2">AR-3-1</strain>
    </source>
</reference>
<dbReference type="Proteomes" id="UP000519023">
    <property type="component" value="Unassembled WGS sequence"/>
</dbReference>
<keyword evidence="2" id="KW-1185">Reference proteome</keyword>
<gene>
    <name evidence="1" type="ORF">HHL08_23480</name>
</gene>
<protein>
    <submittedName>
        <fullName evidence="1">Uncharacterized protein</fullName>
    </submittedName>
</protein>
<name>A0A7X9X004_9SPHN</name>